<evidence type="ECO:0000256" key="3">
    <source>
        <dbReference type="SAM" id="MobiDB-lite"/>
    </source>
</evidence>
<organism evidence="5 7">
    <name type="scientific">Cucumis melo var. makuwa</name>
    <name type="common">Oriental melon</name>
    <dbReference type="NCBI Taxonomy" id="1194695"/>
    <lineage>
        <taxon>Eukaryota</taxon>
        <taxon>Viridiplantae</taxon>
        <taxon>Streptophyta</taxon>
        <taxon>Embryophyta</taxon>
        <taxon>Tracheophyta</taxon>
        <taxon>Spermatophyta</taxon>
        <taxon>Magnoliopsida</taxon>
        <taxon>eudicotyledons</taxon>
        <taxon>Gunneridae</taxon>
        <taxon>Pentapetalae</taxon>
        <taxon>rosids</taxon>
        <taxon>fabids</taxon>
        <taxon>Cucurbitales</taxon>
        <taxon>Cucurbitaceae</taxon>
        <taxon>Benincaseae</taxon>
        <taxon>Cucumis</taxon>
    </lineage>
</organism>
<evidence type="ECO:0000313" key="8">
    <source>
        <dbReference type="Proteomes" id="UP000321947"/>
    </source>
</evidence>
<gene>
    <name evidence="6" type="ORF">E5676_scaffold648G00310</name>
    <name evidence="5" type="ORF">E6C27_scaffold115G00730</name>
</gene>
<evidence type="ECO:0000256" key="1">
    <source>
        <dbReference type="ARBA" id="ARBA00010126"/>
    </source>
</evidence>
<dbReference type="GO" id="GO:0000381">
    <property type="term" value="P:regulation of alternative mRNA splicing, via spliceosome"/>
    <property type="evidence" value="ECO:0007669"/>
    <property type="project" value="InterPro"/>
</dbReference>
<evidence type="ECO:0000259" key="4">
    <source>
        <dbReference type="Pfam" id="PF09745"/>
    </source>
</evidence>
<dbReference type="PANTHER" id="PTHR30060:SF0">
    <property type="entry name" value="COILED-COIL PROTEIN (DUF2040)-RELATED"/>
    <property type="match status" value="1"/>
</dbReference>
<evidence type="ECO:0000313" key="7">
    <source>
        <dbReference type="Proteomes" id="UP000321393"/>
    </source>
</evidence>
<dbReference type="OrthoDB" id="446635at2759"/>
<dbReference type="AlphaFoldDB" id="A0A5A7TXB7"/>
<protein>
    <submittedName>
        <fullName evidence="5">Nuclear speckle splicing regulatory protein 1-like isoform X2</fullName>
    </submittedName>
</protein>
<feature type="domain" description="Nuclear speckle splicing regulatory protein 1 N-terminal" evidence="4">
    <location>
        <begin position="55"/>
        <end position="169"/>
    </location>
</feature>
<evidence type="ECO:0000313" key="6">
    <source>
        <dbReference type="EMBL" id="TYK08261.1"/>
    </source>
</evidence>
<dbReference type="Pfam" id="PF09745">
    <property type="entry name" value="NSRP1_N"/>
    <property type="match status" value="1"/>
</dbReference>
<dbReference type="PANTHER" id="PTHR30060">
    <property type="entry name" value="INNER MEMBRANE PROTEIN"/>
    <property type="match status" value="1"/>
</dbReference>
<dbReference type="Proteomes" id="UP000321393">
    <property type="component" value="Unassembled WGS sequence"/>
</dbReference>
<dbReference type="STRING" id="1194695.A0A5A7TXB7"/>
<comment type="similarity">
    <text evidence="1">Belongs to the NSRP1 family.</text>
</comment>
<comment type="caution">
    <text evidence="5">The sequence shown here is derived from an EMBL/GenBank/DDBJ whole genome shotgun (WGS) entry which is preliminary data.</text>
</comment>
<accession>A0A5A7TXB7</accession>
<sequence length="246" mass="28867">MSKYGLQLRVKPSQQKQPKRPPLPAPLGFQDDDDDNVEREISRQASKNKALKDIEEQHKKALEEDPSVFDYDGVYDEMKEKAVQPRAYDREERKPKYIQNLMKKAQEREREQEIIYERKLAKERSKDDHLYAGKDKFVTSAYKKKLAEQAKWMEEERLRQLREEKEDQTVLFNLGKPLEGVKKSGPHIFKEIESSCCHKDPPSPVYFERHKGTSVFFIEGSFVGFTLSINTKNLMLNRMSVLVVKN</sequence>
<proteinExistence type="inferred from homology"/>
<feature type="region of interest" description="Disordered" evidence="3">
    <location>
        <begin position="1"/>
        <end position="36"/>
    </location>
</feature>
<evidence type="ECO:0000313" key="5">
    <source>
        <dbReference type="EMBL" id="KAA0047604.1"/>
    </source>
</evidence>
<evidence type="ECO:0000256" key="2">
    <source>
        <dbReference type="ARBA" id="ARBA00023054"/>
    </source>
</evidence>
<name>A0A5A7TXB7_CUCMM</name>
<keyword evidence="2" id="KW-0175">Coiled coil</keyword>
<dbReference type="InterPro" id="IPR018612">
    <property type="entry name" value="NSRP1_N"/>
</dbReference>
<reference evidence="7 8" key="1">
    <citation type="submission" date="2019-08" db="EMBL/GenBank/DDBJ databases">
        <title>Draft genome sequences of two oriental melons (Cucumis melo L. var makuwa).</title>
        <authorList>
            <person name="Kwon S.-Y."/>
        </authorList>
    </citation>
    <scope>NUCLEOTIDE SEQUENCE [LARGE SCALE GENOMIC DNA]</scope>
    <source>
        <strain evidence="8">cv. Chang Bougi</strain>
        <strain evidence="7">cv. SW 3</strain>
        <tissue evidence="5">Leaf</tissue>
    </source>
</reference>
<dbReference type="Proteomes" id="UP000321947">
    <property type="component" value="Unassembled WGS sequence"/>
</dbReference>
<dbReference type="EMBL" id="SSTD01012901">
    <property type="protein sequence ID" value="TYK08261.1"/>
    <property type="molecule type" value="Genomic_DNA"/>
</dbReference>
<dbReference type="EMBL" id="SSTE01013117">
    <property type="protein sequence ID" value="KAA0047604.1"/>
    <property type="molecule type" value="Genomic_DNA"/>
</dbReference>